<proteinExistence type="predicted"/>
<evidence type="ECO:0000313" key="2">
    <source>
        <dbReference type="WBParaSite" id="TMUE_1000003322.1"/>
    </source>
</evidence>
<protein>
    <submittedName>
        <fullName evidence="2">RanBD1 domain-containing protein</fullName>
    </submittedName>
</protein>
<sequence length="92" mass="10530">MKTDLGEVRMKTDLGEVLVQITCILYVCDRKSSTWSEKGYSTLRINEKLNGVEKTTRIVMCLQGRSPYASAIWRISLQMLIPMGRAILRHII</sequence>
<evidence type="ECO:0000313" key="1">
    <source>
        <dbReference type="Proteomes" id="UP000046395"/>
    </source>
</evidence>
<organism evidence="1 2">
    <name type="scientific">Trichuris muris</name>
    <name type="common">Mouse whipworm</name>
    <dbReference type="NCBI Taxonomy" id="70415"/>
    <lineage>
        <taxon>Eukaryota</taxon>
        <taxon>Metazoa</taxon>
        <taxon>Ecdysozoa</taxon>
        <taxon>Nematoda</taxon>
        <taxon>Enoplea</taxon>
        <taxon>Dorylaimia</taxon>
        <taxon>Trichinellida</taxon>
        <taxon>Trichuridae</taxon>
        <taxon>Trichuris</taxon>
    </lineage>
</organism>
<dbReference type="Gene3D" id="2.30.29.30">
    <property type="entry name" value="Pleckstrin-homology domain (PH domain)/Phosphotyrosine-binding domain (PTB)"/>
    <property type="match status" value="1"/>
</dbReference>
<name>A0A5S6Q8N5_TRIMR</name>
<keyword evidence="1" id="KW-1185">Reference proteome</keyword>
<dbReference type="InterPro" id="IPR011993">
    <property type="entry name" value="PH-like_dom_sf"/>
</dbReference>
<reference evidence="2" key="1">
    <citation type="submission" date="2019-12" db="UniProtKB">
        <authorList>
            <consortium name="WormBaseParasite"/>
        </authorList>
    </citation>
    <scope>IDENTIFICATION</scope>
</reference>
<dbReference type="AlphaFoldDB" id="A0A5S6Q8N5"/>
<accession>A0A5S6Q8N5</accession>
<dbReference type="WBParaSite" id="TMUE_1000003322.1">
    <property type="protein sequence ID" value="TMUE_1000003322.1"/>
    <property type="gene ID" value="WBGene00289014"/>
</dbReference>
<dbReference type="Proteomes" id="UP000046395">
    <property type="component" value="Unassembled WGS sequence"/>
</dbReference>
<dbReference type="SUPFAM" id="SSF50729">
    <property type="entry name" value="PH domain-like"/>
    <property type="match status" value="1"/>
</dbReference>